<accession>A0A1H1FV08</accession>
<keyword evidence="2" id="KW-0808">Transferase</keyword>
<evidence type="ECO:0000313" key="2">
    <source>
        <dbReference type="EMBL" id="SDR04807.1"/>
    </source>
</evidence>
<gene>
    <name evidence="2" type="ORF">SAMN05216231_3433</name>
</gene>
<dbReference type="InterPro" id="IPR016181">
    <property type="entry name" value="Acyl_CoA_acyltransferase"/>
</dbReference>
<name>A0A1H1FV08_9BACI</name>
<keyword evidence="3" id="KW-1185">Reference proteome</keyword>
<sequence>MYKLREVKYEDYEAINLLTNNKENTHLHDDVSYMEQAFFDRMLVDESIRWYAVEKDAHIRAFVLFQLDVSTKEIHIDRFTIDAAYKNKGLNEHLYSKVERLAERKSFTKMRTEISTTELDVYDFFESKGWIKAENGSYVLTMKK</sequence>
<dbReference type="SUPFAM" id="SSF55729">
    <property type="entry name" value="Acyl-CoA N-acyltransferases (Nat)"/>
    <property type="match status" value="1"/>
</dbReference>
<dbReference type="Gene3D" id="3.40.630.30">
    <property type="match status" value="1"/>
</dbReference>
<reference evidence="2 3" key="1">
    <citation type="submission" date="2016-10" db="EMBL/GenBank/DDBJ databases">
        <authorList>
            <person name="de Groot N.N."/>
        </authorList>
    </citation>
    <scope>NUCLEOTIDE SEQUENCE [LARGE SCALE GENOMIC DNA]</scope>
    <source>
        <strain evidence="2 3">CGMCC 1.10449</strain>
    </source>
</reference>
<dbReference type="Pfam" id="PF00583">
    <property type="entry name" value="Acetyltransf_1"/>
    <property type="match status" value="1"/>
</dbReference>
<dbReference type="AlphaFoldDB" id="A0A1H1FV08"/>
<proteinExistence type="predicted"/>
<dbReference type="STRING" id="553311.SAMN05216231_3433"/>
<dbReference type="PROSITE" id="PS51186">
    <property type="entry name" value="GNAT"/>
    <property type="match status" value="1"/>
</dbReference>
<organism evidence="2 3">
    <name type="scientific">Virgibacillus salinus</name>
    <dbReference type="NCBI Taxonomy" id="553311"/>
    <lineage>
        <taxon>Bacteria</taxon>
        <taxon>Bacillati</taxon>
        <taxon>Bacillota</taxon>
        <taxon>Bacilli</taxon>
        <taxon>Bacillales</taxon>
        <taxon>Bacillaceae</taxon>
        <taxon>Virgibacillus</taxon>
    </lineage>
</organism>
<dbReference type="GO" id="GO:0016747">
    <property type="term" value="F:acyltransferase activity, transferring groups other than amino-acyl groups"/>
    <property type="evidence" value="ECO:0007669"/>
    <property type="project" value="InterPro"/>
</dbReference>
<evidence type="ECO:0000313" key="3">
    <source>
        <dbReference type="Proteomes" id="UP000199444"/>
    </source>
</evidence>
<feature type="domain" description="N-acetyltransferase" evidence="1">
    <location>
        <begin position="2"/>
        <end position="144"/>
    </location>
</feature>
<dbReference type="EMBL" id="FNKD01000004">
    <property type="protein sequence ID" value="SDR04807.1"/>
    <property type="molecule type" value="Genomic_DNA"/>
</dbReference>
<dbReference type="RefSeq" id="WP_092494161.1">
    <property type="nucleotide sequence ID" value="NZ_FNKD01000004.1"/>
</dbReference>
<dbReference type="InterPro" id="IPR000182">
    <property type="entry name" value="GNAT_dom"/>
</dbReference>
<evidence type="ECO:0000259" key="1">
    <source>
        <dbReference type="PROSITE" id="PS51186"/>
    </source>
</evidence>
<dbReference type="Proteomes" id="UP000199444">
    <property type="component" value="Unassembled WGS sequence"/>
</dbReference>
<protein>
    <submittedName>
        <fullName evidence="2">Acetyltransferase (GNAT) domain-containing protein</fullName>
    </submittedName>
</protein>